<dbReference type="RefSeq" id="XP_029635840.1">
    <property type="nucleotide sequence ID" value="XM_029779980.2"/>
</dbReference>
<dbReference type="GO" id="GO:0005813">
    <property type="term" value="C:centrosome"/>
    <property type="evidence" value="ECO:0007669"/>
    <property type="project" value="TreeGrafter"/>
</dbReference>
<dbReference type="KEGG" id="osn:115211090"/>
<accession>A0A6P7SCF1</accession>
<dbReference type="Gene3D" id="2.60.120.260">
    <property type="entry name" value="Galactose-binding domain-like"/>
    <property type="match status" value="1"/>
</dbReference>
<dbReference type="GO" id="GO:0030992">
    <property type="term" value="C:intraciliary transport particle B"/>
    <property type="evidence" value="ECO:0007669"/>
    <property type="project" value="InterPro"/>
</dbReference>
<dbReference type="AlphaFoldDB" id="A0A6P7SCF1"/>
<dbReference type="InterPro" id="IPR033558">
    <property type="entry name" value="IFT25"/>
</dbReference>
<sequence>MLDLALSENGTKIGLATSSDEEYPPENIIDGKTETFWTMTGLFPQEFVLSFPSLMEINEIVILCCNVADLRIESSMKSSLDSGDWNFLAESTLPMLESELTEEKFLVNAKVQYLRFLILSGHDSFASVHKVSINGTSVR</sequence>
<evidence type="ECO:0000313" key="1">
    <source>
        <dbReference type="Proteomes" id="UP000515154"/>
    </source>
</evidence>
<organism evidence="1 2">
    <name type="scientific">Octopus sinensis</name>
    <name type="common">East Asian common octopus</name>
    <dbReference type="NCBI Taxonomy" id="2607531"/>
    <lineage>
        <taxon>Eukaryota</taxon>
        <taxon>Metazoa</taxon>
        <taxon>Spiralia</taxon>
        <taxon>Lophotrochozoa</taxon>
        <taxon>Mollusca</taxon>
        <taxon>Cephalopoda</taxon>
        <taxon>Coleoidea</taxon>
        <taxon>Octopodiformes</taxon>
        <taxon>Octopoda</taxon>
        <taxon>Incirrata</taxon>
        <taxon>Octopodidae</taxon>
        <taxon>Octopus</taxon>
    </lineage>
</organism>
<dbReference type="PANTHER" id="PTHR33906">
    <property type="entry name" value="INTRAFLAGELLAR TRANSPORT PROTEIN 25 HOMOLOG"/>
    <property type="match status" value="1"/>
</dbReference>
<dbReference type="Pfam" id="PF00754">
    <property type="entry name" value="F5_F8_type_C"/>
    <property type="match status" value="1"/>
</dbReference>
<gene>
    <name evidence="2" type="primary">LOC115211090</name>
</gene>
<dbReference type="Proteomes" id="UP000515154">
    <property type="component" value="Linkage group LG4"/>
</dbReference>
<dbReference type="SUPFAM" id="SSF49785">
    <property type="entry name" value="Galactose-binding domain-like"/>
    <property type="match status" value="1"/>
</dbReference>
<protein>
    <submittedName>
        <fullName evidence="2">Intraflagellar transport protein 25 homolog</fullName>
    </submittedName>
</protein>
<evidence type="ECO:0000313" key="2">
    <source>
        <dbReference type="RefSeq" id="XP_029635840.1"/>
    </source>
</evidence>
<dbReference type="GO" id="GO:0042073">
    <property type="term" value="P:intraciliary transport"/>
    <property type="evidence" value="ECO:0007669"/>
    <property type="project" value="InterPro"/>
</dbReference>
<proteinExistence type="predicted"/>
<dbReference type="InterPro" id="IPR008979">
    <property type="entry name" value="Galactose-bd-like_sf"/>
</dbReference>
<keyword evidence="1" id="KW-1185">Reference proteome</keyword>
<reference evidence="2" key="1">
    <citation type="submission" date="2025-08" db="UniProtKB">
        <authorList>
            <consortium name="RefSeq"/>
        </authorList>
    </citation>
    <scope>IDENTIFICATION</scope>
</reference>
<dbReference type="PANTHER" id="PTHR33906:SF1">
    <property type="entry name" value="INTRAFLAGELLAR TRANSPORT PROTEIN 25 HOMOLOG"/>
    <property type="match status" value="1"/>
</dbReference>
<dbReference type="InterPro" id="IPR000421">
    <property type="entry name" value="FA58C"/>
</dbReference>
<name>A0A6P7SCF1_9MOLL</name>
<dbReference type="GO" id="GO:0005929">
    <property type="term" value="C:cilium"/>
    <property type="evidence" value="ECO:0007669"/>
    <property type="project" value="TreeGrafter"/>
</dbReference>